<gene>
    <name evidence="2" type="ORF">QO001_001372</name>
</gene>
<dbReference type="Proteomes" id="UP001223420">
    <property type="component" value="Unassembled WGS sequence"/>
</dbReference>
<accession>A0AAJ1TPD4</accession>
<dbReference type="GO" id="GO:0008757">
    <property type="term" value="F:S-adenosylmethionine-dependent methyltransferase activity"/>
    <property type="evidence" value="ECO:0007669"/>
    <property type="project" value="InterPro"/>
</dbReference>
<dbReference type="Pfam" id="PF08241">
    <property type="entry name" value="Methyltransf_11"/>
    <property type="match status" value="1"/>
</dbReference>
<dbReference type="SUPFAM" id="SSF53335">
    <property type="entry name" value="S-adenosyl-L-methionine-dependent methyltransferases"/>
    <property type="match status" value="1"/>
</dbReference>
<dbReference type="CDD" id="cd02440">
    <property type="entry name" value="AdoMet_MTases"/>
    <property type="match status" value="1"/>
</dbReference>
<sequence>MLLIKQSAGRFLAQRPALRSSIKELVELAFWRKTLWKSKGRFYNAHLVPFYTTFFGLDREFYAGKRVLDVGCGPVGSLEWATEALERVGLDPLADSYVKLNRGLHQMRYVAAPSENIPFPNGRFDVVTMFNALDHVEDVGRTVGELKRVCAPGGTILLIVEINHPPTVTEPHLLDMSIVGQFDDFTVARIEVFGIRDDHDVYGSLTDRHPFPGSDKPGILCLRLTKKLN</sequence>
<name>A0AAJ1TPD4_9HYPH</name>
<reference evidence="2" key="1">
    <citation type="submission" date="2023-07" db="EMBL/GenBank/DDBJ databases">
        <title>Genomic Encyclopedia of Type Strains, Phase IV (KMG-IV): sequencing the most valuable type-strain genomes for metagenomic binning, comparative biology and taxonomic classification.</title>
        <authorList>
            <person name="Goeker M."/>
        </authorList>
    </citation>
    <scope>NUCLEOTIDE SEQUENCE</scope>
    <source>
        <strain evidence="2">DSM 19569</strain>
    </source>
</reference>
<dbReference type="AlphaFoldDB" id="A0AAJ1TPD4"/>
<dbReference type="PANTHER" id="PTHR42912">
    <property type="entry name" value="METHYLTRANSFERASE"/>
    <property type="match status" value="1"/>
</dbReference>
<evidence type="ECO:0000259" key="1">
    <source>
        <dbReference type="Pfam" id="PF08241"/>
    </source>
</evidence>
<keyword evidence="2" id="KW-0489">Methyltransferase</keyword>
<dbReference type="EMBL" id="JAUSWL010000002">
    <property type="protein sequence ID" value="MDQ0542454.1"/>
    <property type="molecule type" value="Genomic_DNA"/>
</dbReference>
<dbReference type="Gene3D" id="3.40.50.150">
    <property type="entry name" value="Vaccinia Virus protein VP39"/>
    <property type="match status" value="1"/>
</dbReference>
<dbReference type="GO" id="GO:0032259">
    <property type="term" value="P:methylation"/>
    <property type="evidence" value="ECO:0007669"/>
    <property type="project" value="UniProtKB-KW"/>
</dbReference>
<protein>
    <submittedName>
        <fullName evidence="2">2-polyprenyl-3-methyl-5-hydroxy-6-metoxy-1, 4-benzoquinol methylase</fullName>
    </submittedName>
</protein>
<evidence type="ECO:0000313" key="3">
    <source>
        <dbReference type="Proteomes" id="UP001223420"/>
    </source>
</evidence>
<feature type="domain" description="Methyltransferase type 11" evidence="1">
    <location>
        <begin position="68"/>
        <end position="157"/>
    </location>
</feature>
<proteinExistence type="predicted"/>
<organism evidence="2 3">
    <name type="scientific">Methylobacterium brachiatum</name>
    <dbReference type="NCBI Taxonomy" id="269660"/>
    <lineage>
        <taxon>Bacteria</taxon>
        <taxon>Pseudomonadati</taxon>
        <taxon>Pseudomonadota</taxon>
        <taxon>Alphaproteobacteria</taxon>
        <taxon>Hyphomicrobiales</taxon>
        <taxon>Methylobacteriaceae</taxon>
        <taxon>Methylobacterium</taxon>
    </lineage>
</organism>
<evidence type="ECO:0000313" key="2">
    <source>
        <dbReference type="EMBL" id="MDQ0542454.1"/>
    </source>
</evidence>
<dbReference type="InterPro" id="IPR029063">
    <property type="entry name" value="SAM-dependent_MTases_sf"/>
</dbReference>
<comment type="caution">
    <text evidence="2">The sequence shown here is derived from an EMBL/GenBank/DDBJ whole genome shotgun (WGS) entry which is preliminary data.</text>
</comment>
<dbReference type="InterPro" id="IPR013216">
    <property type="entry name" value="Methyltransf_11"/>
</dbReference>
<dbReference type="RefSeq" id="WP_230365778.1">
    <property type="nucleotide sequence ID" value="NZ_JAJALK010000003.1"/>
</dbReference>
<dbReference type="InterPro" id="IPR050508">
    <property type="entry name" value="Methyltransf_Superfamily"/>
</dbReference>
<keyword evidence="2" id="KW-0808">Transferase</keyword>